<feature type="region of interest" description="Disordered" evidence="1">
    <location>
        <begin position="1"/>
        <end position="56"/>
    </location>
</feature>
<dbReference type="AlphaFoldDB" id="A0ABD0PIA9"/>
<accession>A0ABD0PIA9</accession>
<gene>
    <name evidence="2" type="ORF">M9458_029757</name>
</gene>
<protein>
    <submittedName>
        <fullName evidence="2">Uncharacterized protein</fullName>
    </submittedName>
</protein>
<feature type="non-terminal residue" evidence="2">
    <location>
        <position position="96"/>
    </location>
</feature>
<name>A0ABD0PIA9_CIRMR</name>
<comment type="caution">
    <text evidence="2">The sequence shown here is derived from an EMBL/GenBank/DDBJ whole genome shotgun (WGS) entry which is preliminary data.</text>
</comment>
<sequence length="96" mass="10780">MSGETEPKPYLYRGVSEEGESESLCGSMSHLHRMGGASEGSDSSHDPPTSPRPQTQMHEDMEMVAQNLTVMNHMEMSLWGVPVETERILRSWHHQA</sequence>
<evidence type="ECO:0000256" key="1">
    <source>
        <dbReference type="SAM" id="MobiDB-lite"/>
    </source>
</evidence>
<evidence type="ECO:0000313" key="3">
    <source>
        <dbReference type="Proteomes" id="UP001529510"/>
    </source>
</evidence>
<evidence type="ECO:0000313" key="2">
    <source>
        <dbReference type="EMBL" id="KAL0173789.1"/>
    </source>
</evidence>
<dbReference type="EMBL" id="JAMKFB020000015">
    <property type="protein sequence ID" value="KAL0173789.1"/>
    <property type="molecule type" value="Genomic_DNA"/>
</dbReference>
<keyword evidence="3" id="KW-1185">Reference proteome</keyword>
<reference evidence="2 3" key="1">
    <citation type="submission" date="2024-05" db="EMBL/GenBank/DDBJ databases">
        <title>Genome sequencing and assembly of Indian major carp, Cirrhinus mrigala (Hamilton, 1822).</title>
        <authorList>
            <person name="Mohindra V."/>
            <person name="Chowdhury L.M."/>
            <person name="Lal K."/>
            <person name="Jena J.K."/>
        </authorList>
    </citation>
    <scope>NUCLEOTIDE SEQUENCE [LARGE SCALE GENOMIC DNA]</scope>
    <source>
        <strain evidence="2">CM1030</strain>
        <tissue evidence="2">Blood</tissue>
    </source>
</reference>
<organism evidence="2 3">
    <name type="scientific">Cirrhinus mrigala</name>
    <name type="common">Mrigala</name>
    <dbReference type="NCBI Taxonomy" id="683832"/>
    <lineage>
        <taxon>Eukaryota</taxon>
        <taxon>Metazoa</taxon>
        <taxon>Chordata</taxon>
        <taxon>Craniata</taxon>
        <taxon>Vertebrata</taxon>
        <taxon>Euteleostomi</taxon>
        <taxon>Actinopterygii</taxon>
        <taxon>Neopterygii</taxon>
        <taxon>Teleostei</taxon>
        <taxon>Ostariophysi</taxon>
        <taxon>Cypriniformes</taxon>
        <taxon>Cyprinidae</taxon>
        <taxon>Labeoninae</taxon>
        <taxon>Labeonini</taxon>
        <taxon>Cirrhinus</taxon>
    </lineage>
</organism>
<dbReference type="Proteomes" id="UP001529510">
    <property type="component" value="Unassembled WGS sequence"/>
</dbReference>
<proteinExistence type="predicted"/>